<dbReference type="Gene3D" id="1.10.287.100">
    <property type="match status" value="1"/>
</dbReference>
<dbReference type="EMBL" id="FUYG01000002">
    <property type="protein sequence ID" value="SKA85443.1"/>
    <property type="molecule type" value="Genomic_DNA"/>
</dbReference>
<reference evidence="2" key="4">
    <citation type="submission" date="2017-02" db="EMBL/GenBank/DDBJ databases">
        <authorList>
            <person name="Peterson S.W."/>
        </authorList>
    </citation>
    <scope>NUCLEOTIDE SEQUENCE [LARGE SCALE GENOMIC DNA]</scope>
    <source>
        <strain evidence="2">VKM Ac-2052</strain>
    </source>
</reference>
<dbReference type="EMBL" id="JYFC01000001">
    <property type="protein sequence ID" value="KJC65403.1"/>
    <property type="molecule type" value="Genomic_DNA"/>
</dbReference>
<reference evidence="4" key="3">
    <citation type="submission" date="2017-02" db="EMBL/GenBank/DDBJ databases">
        <authorList>
            <person name="Varghese N."/>
            <person name="Submissions S."/>
        </authorList>
    </citation>
    <scope>NUCLEOTIDE SEQUENCE [LARGE SCALE GENOMIC DNA]</scope>
    <source>
        <strain evidence="4">VKM Ac-2052</strain>
    </source>
</reference>
<evidence type="ECO:0000313" key="4">
    <source>
        <dbReference type="Proteomes" id="UP000189735"/>
    </source>
</evidence>
<keyword evidence="3" id="KW-1185">Reference proteome</keyword>
<evidence type="ECO:0000313" key="1">
    <source>
        <dbReference type="EMBL" id="KJC65403.1"/>
    </source>
</evidence>
<dbReference type="SUPFAM" id="SSF159659">
    <property type="entry name" value="Cgl1923-like"/>
    <property type="match status" value="1"/>
</dbReference>
<dbReference type="Pfam" id="PF09754">
    <property type="entry name" value="PAC2"/>
    <property type="match status" value="1"/>
</dbReference>
<dbReference type="RefSeq" id="WP_044438458.1">
    <property type="nucleotide sequence ID" value="NZ_FUYG01000002.1"/>
</dbReference>
<gene>
    <name evidence="2" type="ORF">SAMN06295879_0754</name>
    <name evidence="1" type="ORF">TZ00_00505</name>
</gene>
<dbReference type="AlphaFoldDB" id="A0A1T4X736"/>
<dbReference type="InterPro" id="IPR008492">
    <property type="entry name" value="Rv2714-like"/>
</dbReference>
<sequence>MTDSSELYEITGELGNIPEGLDLVVGLTGFTDAGGAVAQLGEYILENLSNRVIAEFDADALLDYRARRPVIYFDQDHLTGYQPPVLRLYLVQDELNQPFLFLNGFEPDFRWEAFTKSVIDIIGLLKIKTTTSVHAIPMPVPHTRPIRVTVSGNRLELIDALSVWKPHTQVPANAMHLVEFRLQELAHPVAGFALLIPHYLADTEFPLAALASLESISAATGLIFPTDKLREEGRVFLSKIDEQVGTNGDLEKLVGTLEERHDAYMQGTPLKSPLTDEDGELPSADEIAEELEKFLAIRRAGDDDAGPPLGL</sequence>
<reference evidence="1 3" key="1">
    <citation type="journal article" date="2001" name="Int. J. Syst. Evol. Microbiol.">
        <title>Agreia bicolorata gen. nov., sp. nov., to accommodate actinobacteria isolated from narrow reed grass infected by the nematode Heteroanguina graminophila.</title>
        <authorList>
            <person name="Evtushenko L.I."/>
            <person name="Dorofeeva L.V."/>
            <person name="Dobrovolskaya T.G."/>
            <person name="Streshinskaya G.M."/>
            <person name="Subbotin S.A."/>
            <person name="Tiedje J.M."/>
        </authorList>
    </citation>
    <scope>NUCLEOTIDE SEQUENCE [LARGE SCALE GENOMIC DNA]</scope>
    <source>
        <strain evidence="1 3">VKM Ac-1804</strain>
    </source>
</reference>
<evidence type="ECO:0000313" key="2">
    <source>
        <dbReference type="EMBL" id="SKA85443.1"/>
    </source>
</evidence>
<reference evidence="1" key="2">
    <citation type="submission" date="2015-02" db="EMBL/GenBank/DDBJ databases">
        <authorList>
            <person name="Vasilyev I.Y."/>
            <person name="Siniagina M.N."/>
            <person name="Malanin S.Y."/>
            <person name="Boulygina E.A."/>
            <person name="Grygoryeva T.V."/>
            <person name="Yarullina D.R."/>
            <person name="Ilinskaya O.N."/>
        </authorList>
    </citation>
    <scope>NUCLEOTIDE SEQUENCE</scope>
    <source>
        <strain evidence="1">VKM Ac-1804</strain>
    </source>
</reference>
<dbReference type="PIRSF" id="PIRSF028754">
    <property type="entry name" value="UCP028754"/>
    <property type="match status" value="1"/>
</dbReference>
<proteinExistence type="predicted"/>
<evidence type="ECO:0000313" key="3">
    <source>
        <dbReference type="Proteomes" id="UP000032503"/>
    </source>
</evidence>
<dbReference type="Proteomes" id="UP000189735">
    <property type="component" value="Unassembled WGS sequence"/>
</dbReference>
<protein>
    <submittedName>
        <fullName evidence="2">PAC2 family protein</fullName>
    </submittedName>
</protein>
<dbReference type="InterPro" id="IPR019151">
    <property type="entry name" value="Proteasome_assmbl_chaperone_2"/>
</dbReference>
<accession>A0A1T4X736</accession>
<dbReference type="Proteomes" id="UP000032503">
    <property type="component" value="Unassembled WGS sequence"/>
</dbReference>
<name>A0A1T4X736_9MICO</name>
<organism evidence="2 4">
    <name type="scientific">Agreia bicolorata</name>
    <dbReference type="NCBI Taxonomy" id="110935"/>
    <lineage>
        <taxon>Bacteria</taxon>
        <taxon>Bacillati</taxon>
        <taxon>Actinomycetota</taxon>
        <taxon>Actinomycetes</taxon>
        <taxon>Micrococcales</taxon>
        <taxon>Microbacteriaceae</taxon>
        <taxon>Agreia</taxon>
    </lineage>
</organism>
<dbReference type="InterPro" id="IPR038389">
    <property type="entry name" value="PSMG2_sf"/>
</dbReference>
<dbReference type="Gene3D" id="3.40.50.10900">
    <property type="entry name" value="PAC-like subunit"/>
    <property type="match status" value="1"/>
</dbReference>